<sequence>MTLLRKASTSREVSSIILPISSRPYHSRCQARLATSCPKNEIIFILNRKGNLLDGVVAAVSE</sequence>
<protein>
    <submittedName>
        <fullName evidence="1">1988_t:CDS:1</fullName>
    </submittedName>
</protein>
<evidence type="ECO:0000313" key="1">
    <source>
        <dbReference type="EMBL" id="CAG8658118.1"/>
    </source>
</evidence>
<gene>
    <name evidence="1" type="ORF">FMOSSE_LOCUS11805</name>
</gene>
<reference evidence="1" key="1">
    <citation type="submission" date="2021-06" db="EMBL/GenBank/DDBJ databases">
        <authorList>
            <person name="Kallberg Y."/>
            <person name="Tangrot J."/>
            <person name="Rosling A."/>
        </authorList>
    </citation>
    <scope>NUCLEOTIDE SEQUENCE</scope>
    <source>
        <strain evidence="1">87-6 pot B 2015</strain>
    </source>
</reference>
<evidence type="ECO:0000313" key="2">
    <source>
        <dbReference type="Proteomes" id="UP000789375"/>
    </source>
</evidence>
<dbReference type="Proteomes" id="UP000789375">
    <property type="component" value="Unassembled WGS sequence"/>
</dbReference>
<proteinExistence type="predicted"/>
<dbReference type="AlphaFoldDB" id="A0A9N9DZ90"/>
<name>A0A9N9DZ90_FUNMO</name>
<comment type="caution">
    <text evidence="1">The sequence shown here is derived from an EMBL/GenBank/DDBJ whole genome shotgun (WGS) entry which is preliminary data.</text>
</comment>
<accession>A0A9N9DZ90</accession>
<dbReference type="EMBL" id="CAJVPP010004982">
    <property type="protein sequence ID" value="CAG8658118.1"/>
    <property type="molecule type" value="Genomic_DNA"/>
</dbReference>
<keyword evidence="2" id="KW-1185">Reference proteome</keyword>
<organism evidence="1 2">
    <name type="scientific">Funneliformis mosseae</name>
    <name type="common">Endomycorrhizal fungus</name>
    <name type="synonym">Glomus mosseae</name>
    <dbReference type="NCBI Taxonomy" id="27381"/>
    <lineage>
        <taxon>Eukaryota</taxon>
        <taxon>Fungi</taxon>
        <taxon>Fungi incertae sedis</taxon>
        <taxon>Mucoromycota</taxon>
        <taxon>Glomeromycotina</taxon>
        <taxon>Glomeromycetes</taxon>
        <taxon>Glomerales</taxon>
        <taxon>Glomeraceae</taxon>
        <taxon>Funneliformis</taxon>
    </lineage>
</organism>